<dbReference type="PRINTS" id="PR01035">
    <property type="entry name" value="TCRTETA"/>
</dbReference>
<evidence type="ECO:0000256" key="1">
    <source>
        <dbReference type="ARBA" id="ARBA00004651"/>
    </source>
</evidence>
<feature type="transmembrane region" description="Helical" evidence="6">
    <location>
        <begin position="52"/>
        <end position="72"/>
    </location>
</feature>
<dbReference type="Gene3D" id="1.20.1720.10">
    <property type="entry name" value="Multidrug resistance protein D"/>
    <property type="match status" value="1"/>
</dbReference>
<comment type="subcellular location">
    <subcellularLocation>
        <location evidence="1">Cell membrane</location>
        <topology evidence="1">Multi-pass membrane protein</topology>
    </subcellularLocation>
</comment>
<feature type="transmembrane region" description="Helical" evidence="6">
    <location>
        <begin position="113"/>
        <end position="130"/>
    </location>
</feature>
<dbReference type="SUPFAM" id="SSF103473">
    <property type="entry name" value="MFS general substrate transporter"/>
    <property type="match status" value="1"/>
</dbReference>
<feature type="transmembrane region" description="Helical" evidence="6">
    <location>
        <begin position="270"/>
        <end position="295"/>
    </location>
</feature>
<gene>
    <name evidence="8" type="ORF">JOF43_003074</name>
</gene>
<keyword evidence="3 6" id="KW-0812">Transmembrane</keyword>
<feature type="transmembrane region" description="Helical" evidence="6">
    <location>
        <begin position="425"/>
        <end position="448"/>
    </location>
</feature>
<evidence type="ECO:0000259" key="7">
    <source>
        <dbReference type="PROSITE" id="PS50850"/>
    </source>
</evidence>
<dbReference type="InterPro" id="IPR036259">
    <property type="entry name" value="MFS_trans_sf"/>
</dbReference>
<dbReference type="PROSITE" id="PS50850">
    <property type="entry name" value="MFS"/>
    <property type="match status" value="1"/>
</dbReference>
<feature type="transmembrane region" description="Helical" evidence="6">
    <location>
        <begin position="229"/>
        <end position="249"/>
    </location>
</feature>
<feature type="transmembrane region" description="Helical" evidence="6">
    <location>
        <begin position="142"/>
        <end position="166"/>
    </location>
</feature>
<protein>
    <submittedName>
        <fullName evidence="8">EmrB/QacA subfamily drug resistance transporter</fullName>
    </submittedName>
</protein>
<keyword evidence="9" id="KW-1185">Reference proteome</keyword>
<dbReference type="Proteomes" id="UP001519290">
    <property type="component" value="Unassembled WGS sequence"/>
</dbReference>
<dbReference type="InterPro" id="IPR020846">
    <property type="entry name" value="MFS_dom"/>
</dbReference>
<comment type="caution">
    <text evidence="8">The sequence shown here is derived from an EMBL/GenBank/DDBJ whole genome shotgun (WGS) entry which is preliminary data.</text>
</comment>
<dbReference type="PANTHER" id="PTHR42718:SF9">
    <property type="entry name" value="MAJOR FACILITATOR SUPERFAMILY MULTIDRUG TRANSPORTER MFSC"/>
    <property type="match status" value="1"/>
</dbReference>
<keyword evidence="2" id="KW-0813">Transport</keyword>
<proteinExistence type="predicted"/>
<feature type="transmembrane region" description="Helical" evidence="6">
    <location>
        <begin position="17"/>
        <end position="40"/>
    </location>
</feature>
<feature type="transmembrane region" description="Helical" evidence="6">
    <location>
        <begin position="334"/>
        <end position="352"/>
    </location>
</feature>
<evidence type="ECO:0000313" key="9">
    <source>
        <dbReference type="Proteomes" id="UP001519290"/>
    </source>
</evidence>
<dbReference type="CDD" id="cd17321">
    <property type="entry name" value="MFS_MMR_MDR_like"/>
    <property type="match status" value="1"/>
</dbReference>
<name>A0ABS4X3P5_9MICO</name>
<feature type="domain" description="Major facilitator superfamily (MFS) profile" evidence="7">
    <location>
        <begin position="18"/>
        <end position="451"/>
    </location>
</feature>
<evidence type="ECO:0000256" key="2">
    <source>
        <dbReference type="ARBA" id="ARBA00022448"/>
    </source>
</evidence>
<dbReference type="RefSeq" id="WP_209903670.1">
    <property type="nucleotide sequence ID" value="NZ_BAAAJW010000005.1"/>
</dbReference>
<sequence>MTTADAAAPAPVGRPRLIVAVVLCGTVVGPLNSTMIAVALPGMAEHFAVSSASMSWLVTAYLIATAALQPVAGKLGDRVGRRPIMLLGFALAFVASALAVIAPALWMLIICRVGQAVAGALVAPNAMALMRATASPDRVGRAFGIVGAVLPLAAAVGPVIGGGLVALGSWPAIFLINLPLTGAALLLGWWVIPRGADRGNAPRFDVLGGVWLSALLVGLTLMLDLGPHGVSAILAWVVLAAAAAGFVLYESRRADPVLQPRLFAVRSFASASAGIALSNLAFYVTLLALPLLLHAEGRTELTIGLVLGALTVASAPVAVLGGRLVDKVGPRRPAAAGLGVMTAGLVLLAVGAGSWPPVALAVCLAVLGAGVGLSMTPLQLGALHDVADSDTGTATGVFFASRYLGSILGSALLAGPLAPSPPDGFLVLFVVLIAVAVLGALVSLLLPGTPPRDVCARR</sequence>
<dbReference type="EMBL" id="JAGIOD010000002">
    <property type="protein sequence ID" value="MBP2383085.1"/>
    <property type="molecule type" value="Genomic_DNA"/>
</dbReference>
<dbReference type="InterPro" id="IPR011701">
    <property type="entry name" value="MFS"/>
</dbReference>
<dbReference type="InterPro" id="IPR001958">
    <property type="entry name" value="Tet-R_TetA/multi-R_MdtG-like"/>
</dbReference>
<evidence type="ECO:0000313" key="8">
    <source>
        <dbReference type="EMBL" id="MBP2383085.1"/>
    </source>
</evidence>
<feature type="transmembrane region" description="Helical" evidence="6">
    <location>
        <begin position="358"/>
        <end position="380"/>
    </location>
</feature>
<dbReference type="Pfam" id="PF07690">
    <property type="entry name" value="MFS_1"/>
    <property type="match status" value="1"/>
</dbReference>
<keyword evidence="4 6" id="KW-1133">Transmembrane helix</keyword>
<feature type="transmembrane region" description="Helical" evidence="6">
    <location>
        <begin position="204"/>
        <end position="223"/>
    </location>
</feature>
<feature type="transmembrane region" description="Helical" evidence="6">
    <location>
        <begin position="84"/>
        <end position="107"/>
    </location>
</feature>
<feature type="transmembrane region" description="Helical" evidence="6">
    <location>
        <begin position="301"/>
        <end position="322"/>
    </location>
</feature>
<accession>A0ABS4X3P5</accession>
<evidence type="ECO:0000256" key="4">
    <source>
        <dbReference type="ARBA" id="ARBA00022989"/>
    </source>
</evidence>
<keyword evidence="5 6" id="KW-0472">Membrane</keyword>
<dbReference type="PANTHER" id="PTHR42718">
    <property type="entry name" value="MAJOR FACILITATOR SUPERFAMILY MULTIDRUG TRANSPORTER MFSC"/>
    <property type="match status" value="1"/>
</dbReference>
<feature type="transmembrane region" description="Helical" evidence="6">
    <location>
        <begin position="392"/>
        <end position="413"/>
    </location>
</feature>
<feature type="transmembrane region" description="Helical" evidence="6">
    <location>
        <begin position="172"/>
        <end position="192"/>
    </location>
</feature>
<dbReference type="Gene3D" id="1.20.1250.20">
    <property type="entry name" value="MFS general substrate transporter like domains"/>
    <property type="match status" value="1"/>
</dbReference>
<evidence type="ECO:0000256" key="6">
    <source>
        <dbReference type="SAM" id="Phobius"/>
    </source>
</evidence>
<reference evidence="8 9" key="1">
    <citation type="submission" date="2021-03" db="EMBL/GenBank/DDBJ databases">
        <title>Sequencing the genomes of 1000 actinobacteria strains.</title>
        <authorList>
            <person name="Klenk H.-P."/>
        </authorList>
    </citation>
    <scope>NUCLEOTIDE SEQUENCE [LARGE SCALE GENOMIC DNA]</scope>
    <source>
        <strain evidence="8 9">DSM 14566</strain>
    </source>
</reference>
<evidence type="ECO:0000256" key="3">
    <source>
        <dbReference type="ARBA" id="ARBA00022692"/>
    </source>
</evidence>
<evidence type="ECO:0000256" key="5">
    <source>
        <dbReference type="ARBA" id="ARBA00023136"/>
    </source>
</evidence>
<organism evidence="8 9">
    <name type="scientific">Brachybacterium sacelli</name>
    <dbReference type="NCBI Taxonomy" id="173364"/>
    <lineage>
        <taxon>Bacteria</taxon>
        <taxon>Bacillati</taxon>
        <taxon>Actinomycetota</taxon>
        <taxon>Actinomycetes</taxon>
        <taxon>Micrococcales</taxon>
        <taxon>Dermabacteraceae</taxon>
        <taxon>Brachybacterium</taxon>
    </lineage>
</organism>